<protein>
    <submittedName>
        <fullName evidence="2">Uncharacterized protein</fullName>
    </submittedName>
</protein>
<evidence type="ECO:0000256" key="1">
    <source>
        <dbReference type="SAM" id="MobiDB-lite"/>
    </source>
</evidence>
<dbReference type="PANTHER" id="PTHR35318:SF2">
    <property type="entry name" value="OS08G0138900 PROTEIN"/>
    <property type="match status" value="1"/>
</dbReference>
<gene>
    <name evidence="2" type="ORF">CR513_60807</name>
</gene>
<feature type="non-terminal residue" evidence="2">
    <location>
        <position position="1"/>
    </location>
</feature>
<feature type="region of interest" description="Disordered" evidence="1">
    <location>
        <begin position="12"/>
        <end position="121"/>
    </location>
</feature>
<organism evidence="2 3">
    <name type="scientific">Mucuna pruriens</name>
    <name type="common">Velvet bean</name>
    <name type="synonym">Dolichos pruriens</name>
    <dbReference type="NCBI Taxonomy" id="157652"/>
    <lineage>
        <taxon>Eukaryota</taxon>
        <taxon>Viridiplantae</taxon>
        <taxon>Streptophyta</taxon>
        <taxon>Embryophyta</taxon>
        <taxon>Tracheophyta</taxon>
        <taxon>Spermatophyta</taxon>
        <taxon>Magnoliopsida</taxon>
        <taxon>eudicotyledons</taxon>
        <taxon>Gunneridae</taxon>
        <taxon>Pentapetalae</taxon>
        <taxon>rosids</taxon>
        <taxon>fabids</taxon>
        <taxon>Fabales</taxon>
        <taxon>Fabaceae</taxon>
        <taxon>Papilionoideae</taxon>
        <taxon>50 kb inversion clade</taxon>
        <taxon>NPAAA clade</taxon>
        <taxon>indigoferoid/millettioid clade</taxon>
        <taxon>Phaseoleae</taxon>
        <taxon>Mucuna</taxon>
    </lineage>
</organism>
<feature type="compositionally biased region" description="Polar residues" evidence="1">
    <location>
        <begin position="62"/>
        <end position="71"/>
    </location>
</feature>
<dbReference type="EMBL" id="QJKJ01016423">
    <property type="protein sequence ID" value="RDX61005.1"/>
    <property type="molecule type" value="Genomic_DNA"/>
</dbReference>
<dbReference type="Proteomes" id="UP000257109">
    <property type="component" value="Unassembled WGS sequence"/>
</dbReference>
<evidence type="ECO:0000313" key="3">
    <source>
        <dbReference type="Proteomes" id="UP000257109"/>
    </source>
</evidence>
<evidence type="ECO:0000313" key="2">
    <source>
        <dbReference type="EMBL" id="RDX61005.1"/>
    </source>
</evidence>
<dbReference type="OrthoDB" id="1917265at2759"/>
<comment type="caution">
    <text evidence="2">The sequence shown here is derived from an EMBL/GenBank/DDBJ whole genome shotgun (WGS) entry which is preliminary data.</text>
</comment>
<sequence>MRFLFEFVSCCASPTQRPPEPALRPAEEERSLVLATATTAPSRRPMRKKQRMGAADWRPSLGSISEDSTASPRERDSPRNRAVASDGRDVKKRSAAGAGGTAKVRHRSYSDGYHGKIQPAL</sequence>
<keyword evidence="3" id="KW-1185">Reference proteome</keyword>
<accession>A0A371E4N9</accession>
<reference evidence="2" key="1">
    <citation type="submission" date="2018-05" db="EMBL/GenBank/DDBJ databases">
        <title>Draft genome of Mucuna pruriens seed.</title>
        <authorList>
            <person name="Nnadi N.E."/>
            <person name="Vos R."/>
            <person name="Hasami M.H."/>
            <person name="Devisetty U.K."/>
            <person name="Aguiy J.C."/>
        </authorList>
    </citation>
    <scope>NUCLEOTIDE SEQUENCE [LARGE SCALE GENOMIC DNA]</scope>
    <source>
        <strain evidence="2">JCA_2017</strain>
    </source>
</reference>
<name>A0A371E4N9_MUCPR</name>
<dbReference type="AlphaFoldDB" id="A0A371E4N9"/>
<dbReference type="PANTHER" id="PTHR35318">
    <property type="entry name" value="BNAA10G08410D PROTEIN"/>
    <property type="match status" value="1"/>
</dbReference>
<proteinExistence type="predicted"/>